<dbReference type="AlphaFoldDB" id="A0A2Z5G851"/>
<keyword evidence="2" id="KW-1185">Reference proteome</keyword>
<accession>A0A2Z5G851</accession>
<dbReference type="RefSeq" id="WP_150133129.1">
    <property type="nucleotide sequence ID" value="NZ_CP030840.1"/>
</dbReference>
<proteinExistence type="predicted"/>
<dbReference type="KEGG" id="abas:ACPOL_5508"/>
<organism evidence="1 2">
    <name type="scientific">Acidisarcina polymorpha</name>
    <dbReference type="NCBI Taxonomy" id="2211140"/>
    <lineage>
        <taxon>Bacteria</taxon>
        <taxon>Pseudomonadati</taxon>
        <taxon>Acidobacteriota</taxon>
        <taxon>Terriglobia</taxon>
        <taxon>Terriglobales</taxon>
        <taxon>Acidobacteriaceae</taxon>
        <taxon>Acidisarcina</taxon>
    </lineage>
</organism>
<evidence type="ECO:0000313" key="2">
    <source>
        <dbReference type="Proteomes" id="UP000253606"/>
    </source>
</evidence>
<evidence type="ECO:0000313" key="1">
    <source>
        <dbReference type="EMBL" id="AXC14756.1"/>
    </source>
</evidence>
<dbReference type="EMBL" id="CP030840">
    <property type="protein sequence ID" value="AXC14756.1"/>
    <property type="molecule type" value="Genomic_DNA"/>
</dbReference>
<protein>
    <recommendedName>
        <fullName evidence="3">Toxin-antitoxin system HicB family antitoxin</fullName>
    </recommendedName>
</protein>
<name>A0A2Z5G851_9BACT</name>
<dbReference type="Proteomes" id="UP000253606">
    <property type="component" value="Chromosome"/>
</dbReference>
<gene>
    <name evidence="1" type="ORF">ACPOL_5508</name>
</gene>
<evidence type="ECO:0008006" key="3">
    <source>
        <dbReference type="Google" id="ProtNLM"/>
    </source>
</evidence>
<reference evidence="1 2" key="1">
    <citation type="journal article" date="2018" name="Front. Microbiol.">
        <title>Hydrolytic Capabilities as a Key to Environmental Success: Chitinolytic and Cellulolytic Acidobacteria From Acidic Sub-arctic Soils and Boreal Peatlands.</title>
        <authorList>
            <person name="Belova S.E."/>
            <person name="Ravin N.V."/>
            <person name="Pankratov T.A."/>
            <person name="Rakitin A.L."/>
            <person name="Ivanova A.A."/>
            <person name="Beletsky A.V."/>
            <person name="Mardanov A.V."/>
            <person name="Sinninghe Damste J.S."/>
            <person name="Dedysh S.N."/>
        </authorList>
    </citation>
    <scope>NUCLEOTIDE SEQUENCE [LARGE SCALE GENOMIC DNA]</scope>
    <source>
        <strain evidence="1 2">SBC82</strain>
    </source>
</reference>
<sequence>MKIQLSPEYQGRLAAAAEDRQVTIEEFVIDALEAALRSFEIRAGGAARDVAELEALWQRSGDAREQHPDG</sequence>